<name>A0A0L8GV61_OCTBM</name>
<keyword evidence="1" id="KW-0732">Signal</keyword>
<dbReference type="AlphaFoldDB" id="A0A0L8GV61"/>
<protein>
    <submittedName>
        <fullName evidence="2">Uncharacterized protein</fullName>
    </submittedName>
</protein>
<dbReference type="EMBL" id="KQ420215">
    <property type="protein sequence ID" value="KOF80946.1"/>
    <property type="molecule type" value="Genomic_DNA"/>
</dbReference>
<feature type="chain" id="PRO_5005583330" evidence="1">
    <location>
        <begin position="17"/>
        <end position="68"/>
    </location>
</feature>
<organism evidence="2">
    <name type="scientific">Octopus bimaculoides</name>
    <name type="common">California two-spotted octopus</name>
    <dbReference type="NCBI Taxonomy" id="37653"/>
    <lineage>
        <taxon>Eukaryota</taxon>
        <taxon>Metazoa</taxon>
        <taxon>Spiralia</taxon>
        <taxon>Lophotrochozoa</taxon>
        <taxon>Mollusca</taxon>
        <taxon>Cephalopoda</taxon>
        <taxon>Coleoidea</taxon>
        <taxon>Octopodiformes</taxon>
        <taxon>Octopoda</taxon>
        <taxon>Incirrata</taxon>
        <taxon>Octopodidae</taxon>
        <taxon>Octopus</taxon>
    </lineage>
</organism>
<evidence type="ECO:0000256" key="1">
    <source>
        <dbReference type="SAM" id="SignalP"/>
    </source>
</evidence>
<feature type="signal peptide" evidence="1">
    <location>
        <begin position="1"/>
        <end position="16"/>
    </location>
</feature>
<accession>A0A0L8GV61</accession>
<sequence>MKVVLLFLVLLPTIFAVGLYDEEIDKRLNLNDLIRHLKNLDLSEGCEPVCHKEIPLFPDFFCKAACQL</sequence>
<gene>
    <name evidence="2" type="ORF">OCBIM_22027189mg</name>
</gene>
<reference evidence="2" key="1">
    <citation type="submission" date="2015-07" db="EMBL/GenBank/DDBJ databases">
        <title>MeaNS - Measles Nucleotide Surveillance Program.</title>
        <authorList>
            <person name="Tran T."/>
            <person name="Druce J."/>
        </authorList>
    </citation>
    <scope>NUCLEOTIDE SEQUENCE</scope>
    <source>
        <strain evidence="2">UCB-OBI-ISO-001</strain>
        <tissue evidence="2">Gonad</tissue>
    </source>
</reference>
<proteinExistence type="predicted"/>
<evidence type="ECO:0000313" key="2">
    <source>
        <dbReference type="EMBL" id="KOF80946.1"/>
    </source>
</evidence>